<feature type="domain" description="FHA" evidence="2">
    <location>
        <begin position="26"/>
        <end position="76"/>
    </location>
</feature>
<dbReference type="AlphaFoldDB" id="A0A917KK55"/>
<evidence type="ECO:0000256" key="1">
    <source>
        <dbReference type="SAM" id="MobiDB-lite"/>
    </source>
</evidence>
<dbReference type="PROSITE" id="PS50006">
    <property type="entry name" value="FHA_DOMAIN"/>
    <property type="match status" value="1"/>
</dbReference>
<feature type="compositionally biased region" description="Pro residues" evidence="1">
    <location>
        <begin position="401"/>
        <end position="424"/>
    </location>
</feature>
<feature type="region of interest" description="Disordered" evidence="1">
    <location>
        <begin position="110"/>
        <end position="479"/>
    </location>
</feature>
<feature type="compositionally biased region" description="Pro residues" evidence="1">
    <location>
        <begin position="301"/>
        <end position="382"/>
    </location>
</feature>
<dbReference type="Pfam" id="PF20232">
    <property type="entry name" value="T6SS_FHA_C"/>
    <property type="match status" value="1"/>
</dbReference>
<dbReference type="NCBIfam" id="TIGR03354">
    <property type="entry name" value="VI_FHA"/>
    <property type="match status" value="1"/>
</dbReference>
<dbReference type="Pfam" id="PF00498">
    <property type="entry name" value="FHA"/>
    <property type="match status" value="1"/>
</dbReference>
<keyword evidence="4" id="KW-1185">Reference proteome</keyword>
<sequence>MELTLTMIRCPDTVVPEQRRVPGGDYIIGRGADANWVLPDPDRLLSKHHCVVEFRGGGWQLRDLSTNGTYINHADAPVGRDQVKPLEDGDRLRLGAYEIEVRVAMAAGQSPGAAWGGGQPAAAPPPQGGGGWDQPAASPSWATAPASPPPAWGGQDQGGWGAPPPRDEPLQPRLPGDPFLGTKPPGSGMPGLPSGSGLPADFDPLNDGPAMPDHRPAASDAFMPPKPMQQVSVIPDSWDLGPTPAAPMATPPPPAPSGGGSRIPDDWNIDLSPGPAATPAPPPRPADAPDPFAAPAARPSGPDPFAVPPSARPSGPDPFAAPPPARPPGPDPFAAPPPARPSGPDPFAAPPPSRPSGPDPFAAPPSARPPGNDPFAVPPGGPDPFALPLASPDPFAAPAAYAPPPPVARPHGPDPFAPAQPVAPHPGVADPFAGAPAAPLHARPPAPQPDPFAEPQRAAPPPPPVQDHAPASRPAITGGGTEAGLAAFLAGAGLPPSLAANADPEAALRSLGAAFHAAIAGMRQLLIARADVKREFRIEQTMLRSAGNNPVKFAASDEQALASLLSAGPQAGPRAVRETVEDLTAHQVATLAATQAAARALLARLAPEGIEGADGGGGGLFASKDKRLWEAYKRLHQQVTEQFDDDFDSAFGKEFARAYEQASRRDV</sequence>
<dbReference type="Gene3D" id="2.60.200.20">
    <property type="match status" value="1"/>
</dbReference>
<organism evidence="3 4">
    <name type="scientific">Neoroseomonas lacus</name>
    <dbReference type="NCBI Taxonomy" id="287609"/>
    <lineage>
        <taxon>Bacteria</taxon>
        <taxon>Pseudomonadati</taxon>
        <taxon>Pseudomonadota</taxon>
        <taxon>Alphaproteobacteria</taxon>
        <taxon>Acetobacterales</taxon>
        <taxon>Acetobacteraceae</taxon>
        <taxon>Neoroseomonas</taxon>
    </lineage>
</organism>
<feature type="compositionally biased region" description="Low complexity" evidence="1">
    <location>
        <begin position="184"/>
        <end position="199"/>
    </location>
</feature>
<dbReference type="InterPro" id="IPR017735">
    <property type="entry name" value="T6SS_FHA"/>
</dbReference>
<accession>A0A917KK55</accession>
<feature type="compositionally biased region" description="Pro residues" evidence="1">
    <location>
        <begin position="442"/>
        <end position="465"/>
    </location>
</feature>
<comment type="caution">
    <text evidence="3">The sequence shown here is derived from an EMBL/GenBank/DDBJ whole genome shotgun (WGS) entry which is preliminary data.</text>
</comment>
<feature type="compositionally biased region" description="Low complexity" evidence="1">
    <location>
        <begin position="133"/>
        <end position="145"/>
    </location>
</feature>
<dbReference type="InterPro" id="IPR046883">
    <property type="entry name" value="T6SS_FHA_C"/>
</dbReference>
<feature type="compositionally biased region" description="Low complexity" evidence="1">
    <location>
        <begin position="289"/>
        <end position="299"/>
    </location>
</feature>
<proteinExistence type="predicted"/>
<reference evidence="3" key="2">
    <citation type="submission" date="2020-09" db="EMBL/GenBank/DDBJ databases">
        <authorList>
            <person name="Sun Q."/>
            <person name="Zhou Y."/>
        </authorList>
    </citation>
    <scope>NUCLEOTIDE SEQUENCE</scope>
    <source>
        <strain evidence="3">CGMCC 1.3617</strain>
    </source>
</reference>
<evidence type="ECO:0000259" key="2">
    <source>
        <dbReference type="PROSITE" id="PS50006"/>
    </source>
</evidence>
<feature type="compositionally biased region" description="Pro residues" evidence="1">
    <location>
        <begin position="276"/>
        <end position="288"/>
    </location>
</feature>
<dbReference type="RefSeq" id="WP_188967184.1">
    <property type="nucleotide sequence ID" value="NZ_BMKW01000005.1"/>
</dbReference>
<protein>
    <recommendedName>
        <fullName evidence="2">FHA domain-containing protein</fullName>
    </recommendedName>
</protein>
<dbReference type="InterPro" id="IPR000253">
    <property type="entry name" value="FHA_dom"/>
</dbReference>
<feature type="compositionally biased region" description="Low complexity" evidence="1">
    <location>
        <begin position="431"/>
        <end position="441"/>
    </location>
</feature>
<dbReference type="SMART" id="SM00240">
    <property type="entry name" value="FHA"/>
    <property type="match status" value="1"/>
</dbReference>
<feature type="compositionally biased region" description="Low complexity" evidence="1">
    <location>
        <begin position="383"/>
        <end position="400"/>
    </location>
</feature>
<name>A0A917KK55_9PROT</name>
<evidence type="ECO:0000313" key="4">
    <source>
        <dbReference type="Proteomes" id="UP000661507"/>
    </source>
</evidence>
<dbReference type="InterPro" id="IPR008984">
    <property type="entry name" value="SMAD_FHA_dom_sf"/>
</dbReference>
<dbReference type="EMBL" id="BMKW01000005">
    <property type="protein sequence ID" value="GGJ15064.1"/>
    <property type="molecule type" value="Genomic_DNA"/>
</dbReference>
<dbReference type="SUPFAM" id="SSF49879">
    <property type="entry name" value="SMAD/FHA domain"/>
    <property type="match status" value="1"/>
</dbReference>
<evidence type="ECO:0000313" key="3">
    <source>
        <dbReference type="EMBL" id="GGJ15064.1"/>
    </source>
</evidence>
<dbReference type="CDD" id="cd00060">
    <property type="entry name" value="FHA"/>
    <property type="match status" value="1"/>
</dbReference>
<gene>
    <name evidence="3" type="ORF">GCM10011320_22910</name>
</gene>
<reference evidence="3" key="1">
    <citation type="journal article" date="2014" name="Int. J. Syst. Evol. Microbiol.">
        <title>Complete genome sequence of Corynebacterium casei LMG S-19264T (=DSM 44701T), isolated from a smear-ripened cheese.</title>
        <authorList>
            <consortium name="US DOE Joint Genome Institute (JGI-PGF)"/>
            <person name="Walter F."/>
            <person name="Albersmeier A."/>
            <person name="Kalinowski J."/>
            <person name="Ruckert C."/>
        </authorList>
    </citation>
    <scope>NUCLEOTIDE SEQUENCE</scope>
    <source>
        <strain evidence="3">CGMCC 1.3617</strain>
    </source>
</reference>
<dbReference type="Proteomes" id="UP000661507">
    <property type="component" value="Unassembled WGS sequence"/>
</dbReference>